<keyword evidence="5 6" id="KW-0804">Transcription</keyword>
<dbReference type="InterPro" id="IPR013324">
    <property type="entry name" value="RNA_pol_sigma_r3/r4-like"/>
</dbReference>
<comment type="similarity">
    <text evidence="1 6">Belongs to the sigma-70 factor family. ECF subfamily.</text>
</comment>
<dbReference type="InterPro" id="IPR013249">
    <property type="entry name" value="RNA_pol_sigma70_r4_t2"/>
</dbReference>
<reference evidence="10" key="1">
    <citation type="journal article" date="2019" name="Int. J. Syst. Evol. Microbiol.">
        <title>The Global Catalogue of Microorganisms (GCM) 10K type strain sequencing project: providing services to taxonomists for standard genome sequencing and annotation.</title>
        <authorList>
            <consortium name="The Broad Institute Genomics Platform"/>
            <consortium name="The Broad Institute Genome Sequencing Center for Infectious Disease"/>
            <person name="Wu L."/>
            <person name="Ma J."/>
        </authorList>
    </citation>
    <scope>NUCLEOTIDE SEQUENCE [LARGE SCALE GENOMIC DNA]</scope>
    <source>
        <strain evidence="10">JCM 17190</strain>
    </source>
</reference>
<dbReference type="PANTHER" id="PTHR43133">
    <property type="entry name" value="RNA POLYMERASE ECF-TYPE SIGMA FACTO"/>
    <property type="match status" value="1"/>
</dbReference>
<evidence type="ECO:0000256" key="4">
    <source>
        <dbReference type="ARBA" id="ARBA00023125"/>
    </source>
</evidence>
<evidence type="ECO:0000259" key="8">
    <source>
        <dbReference type="Pfam" id="PF08281"/>
    </source>
</evidence>
<dbReference type="PANTHER" id="PTHR43133:SF25">
    <property type="entry name" value="RNA POLYMERASE SIGMA FACTOR RFAY-RELATED"/>
    <property type="match status" value="1"/>
</dbReference>
<dbReference type="Gene3D" id="1.10.1740.10">
    <property type="match status" value="1"/>
</dbReference>
<evidence type="ECO:0000256" key="6">
    <source>
        <dbReference type="RuleBase" id="RU000716"/>
    </source>
</evidence>
<dbReference type="NCBIfam" id="TIGR02937">
    <property type="entry name" value="sigma70-ECF"/>
    <property type="match status" value="1"/>
</dbReference>
<gene>
    <name evidence="9" type="ORF">GCM10022404_00490</name>
</gene>
<keyword evidence="2 6" id="KW-0805">Transcription regulation</keyword>
<dbReference type="CDD" id="cd06171">
    <property type="entry name" value="Sigma70_r4"/>
    <property type="match status" value="1"/>
</dbReference>
<dbReference type="InterPro" id="IPR039425">
    <property type="entry name" value="RNA_pol_sigma-70-like"/>
</dbReference>
<keyword evidence="3 6" id="KW-0731">Sigma factor</keyword>
<dbReference type="SUPFAM" id="SSF88946">
    <property type="entry name" value="Sigma2 domain of RNA polymerase sigma factors"/>
    <property type="match status" value="1"/>
</dbReference>
<dbReference type="InterPro" id="IPR007627">
    <property type="entry name" value="RNA_pol_sigma70_r2"/>
</dbReference>
<accession>A0ABP7JS81</accession>
<dbReference type="InterPro" id="IPR000838">
    <property type="entry name" value="RNA_pol_sigma70_ECF_CS"/>
</dbReference>
<dbReference type="InterPro" id="IPR036388">
    <property type="entry name" value="WH-like_DNA-bd_sf"/>
</dbReference>
<evidence type="ECO:0000256" key="5">
    <source>
        <dbReference type="ARBA" id="ARBA00023163"/>
    </source>
</evidence>
<dbReference type="Gene3D" id="1.10.10.10">
    <property type="entry name" value="Winged helix-like DNA-binding domain superfamily/Winged helix DNA-binding domain"/>
    <property type="match status" value="1"/>
</dbReference>
<dbReference type="InterPro" id="IPR013325">
    <property type="entry name" value="RNA_pol_sigma_r2"/>
</dbReference>
<evidence type="ECO:0000256" key="1">
    <source>
        <dbReference type="ARBA" id="ARBA00010641"/>
    </source>
</evidence>
<feature type="domain" description="RNA polymerase sigma factor 70 region 4 type 2" evidence="8">
    <location>
        <begin position="115"/>
        <end position="164"/>
    </location>
</feature>
<dbReference type="EMBL" id="BAABDF010000001">
    <property type="protein sequence ID" value="GAA3853057.1"/>
    <property type="molecule type" value="Genomic_DNA"/>
</dbReference>
<dbReference type="RefSeq" id="WP_344841842.1">
    <property type="nucleotide sequence ID" value="NZ_BAABDF010000001.1"/>
</dbReference>
<keyword evidence="10" id="KW-1185">Reference proteome</keyword>
<evidence type="ECO:0000256" key="2">
    <source>
        <dbReference type="ARBA" id="ARBA00023015"/>
    </source>
</evidence>
<proteinExistence type="inferred from homology"/>
<keyword evidence="4 6" id="KW-0238">DNA-binding</keyword>
<feature type="domain" description="RNA polymerase sigma-70 region 2" evidence="7">
    <location>
        <begin position="22"/>
        <end position="86"/>
    </location>
</feature>
<dbReference type="InterPro" id="IPR014284">
    <property type="entry name" value="RNA_pol_sigma-70_dom"/>
</dbReference>
<evidence type="ECO:0000259" key="7">
    <source>
        <dbReference type="Pfam" id="PF04542"/>
    </source>
</evidence>
<dbReference type="SUPFAM" id="SSF88659">
    <property type="entry name" value="Sigma3 and sigma4 domains of RNA polymerase sigma factors"/>
    <property type="match status" value="1"/>
</dbReference>
<dbReference type="Pfam" id="PF04542">
    <property type="entry name" value="Sigma70_r2"/>
    <property type="match status" value="1"/>
</dbReference>
<evidence type="ECO:0000256" key="3">
    <source>
        <dbReference type="ARBA" id="ARBA00023082"/>
    </source>
</evidence>
<dbReference type="NCBIfam" id="NF009198">
    <property type="entry name" value="PRK12546.1"/>
    <property type="match status" value="1"/>
</dbReference>
<protein>
    <recommendedName>
        <fullName evidence="6">RNA polymerase sigma factor</fullName>
    </recommendedName>
</protein>
<evidence type="ECO:0000313" key="9">
    <source>
        <dbReference type="EMBL" id="GAA3853057.1"/>
    </source>
</evidence>
<dbReference type="Proteomes" id="UP001399917">
    <property type="component" value="Unassembled WGS sequence"/>
</dbReference>
<name>A0ABP7JS81_9RHOB</name>
<evidence type="ECO:0000313" key="10">
    <source>
        <dbReference type="Proteomes" id="UP001399917"/>
    </source>
</evidence>
<organism evidence="9 10">
    <name type="scientific">Celeribacter arenosi</name>
    <dbReference type="NCBI Taxonomy" id="792649"/>
    <lineage>
        <taxon>Bacteria</taxon>
        <taxon>Pseudomonadati</taxon>
        <taxon>Pseudomonadota</taxon>
        <taxon>Alphaproteobacteria</taxon>
        <taxon>Rhodobacterales</taxon>
        <taxon>Roseobacteraceae</taxon>
        <taxon>Celeribacter</taxon>
    </lineage>
</organism>
<comment type="caution">
    <text evidence="9">The sequence shown here is derived from an EMBL/GenBank/DDBJ whole genome shotgun (WGS) entry which is preliminary data.</text>
</comment>
<sequence length="198" mass="21494">MKAPVGDDPASKSGDPRDEIIQHLGAMRAFAMSLTRDGSSADDLVQDTIVKAWSKIATFEPGTNMRAWLFTILRNTFYSGRRRAKREVEDVDGVMAGGLAEKPAHDGRLAMRDFEFAFAKLPDEQREALTLVGGSGFSYEEAAETCGVAVGTIKSRVNRGRKKLAELLHLSEDDSMDMTDKSTMAVIGSQSATGGFRA</sequence>
<dbReference type="PROSITE" id="PS01063">
    <property type="entry name" value="SIGMA70_ECF"/>
    <property type="match status" value="1"/>
</dbReference>
<dbReference type="Pfam" id="PF08281">
    <property type="entry name" value="Sigma70_r4_2"/>
    <property type="match status" value="1"/>
</dbReference>